<name>A0A1S3IUF7_LINAN</name>
<reference evidence="3" key="1">
    <citation type="submission" date="2025-08" db="UniProtKB">
        <authorList>
            <consortium name="RefSeq"/>
        </authorList>
    </citation>
    <scope>IDENTIFICATION</scope>
    <source>
        <tissue evidence="3">Gonads</tissue>
    </source>
</reference>
<evidence type="ECO:0000313" key="3">
    <source>
        <dbReference type="RefSeq" id="XP_013401708.1"/>
    </source>
</evidence>
<feature type="compositionally biased region" description="Polar residues" evidence="1">
    <location>
        <begin position="73"/>
        <end position="87"/>
    </location>
</feature>
<evidence type="ECO:0000313" key="2">
    <source>
        <dbReference type="Proteomes" id="UP000085678"/>
    </source>
</evidence>
<feature type="compositionally biased region" description="Basic and acidic residues" evidence="1">
    <location>
        <begin position="57"/>
        <end position="72"/>
    </location>
</feature>
<proteinExistence type="predicted"/>
<feature type="region of interest" description="Disordered" evidence="1">
    <location>
        <begin position="110"/>
        <end position="140"/>
    </location>
</feature>
<organism evidence="2 3">
    <name type="scientific">Lingula anatina</name>
    <name type="common">Brachiopod</name>
    <name type="synonym">Lingula unguis</name>
    <dbReference type="NCBI Taxonomy" id="7574"/>
    <lineage>
        <taxon>Eukaryota</taxon>
        <taxon>Metazoa</taxon>
        <taxon>Spiralia</taxon>
        <taxon>Lophotrochozoa</taxon>
        <taxon>Brachiopoda</taxon>
        <taxon>Linguliformea</taxon>
        <taxon>Lingulata</taxon>
        <taxon>Lingulida</taxon>
        <taxon>Linguloidea</taxon>
        <taxon>Lingulidae</taxon>
        <taxon>Lingula</taxon>
    </lineage>
</organism>
<protein>
    <submittedName>
        <fullName evidence="3">Uncharacterized protein LOC106167468</fullName>
    </submittedName>
</protein>
<accession>A0A1S3IUF7</accession>
<dbReference type="Proteomes" id="UP000085678">
    <property type="component" value="Unplaced"/>
</dbReference>
<dbReference type="KEGG" id="lak:106167468"/>
<dbReference type="AlphaFoldDB" id="A0A1S3IUF7"/>
<evidence type="ECO:0000256" key="1">
    <source>
        <dbReference type="SAM" id="MobiDB-lite"/>
    </source>
</evidence>
<feature type="compositionally biased region" description="Polar residues" evidence="1">
    <location>
        <begin position="110"/>
        <end position="121"/>
    </location>
</feature>
<sequence length="140" mass="15671">MYRNADVCFRRHPLRARLLGDLFTTVENPLYKAGLEDNPNPTIDKLKSYKGRRPFARDYDHSNMYQDHRIDTVSESCTDPSPVTTSNEIDSIYDTIEGCSQDTMSPVFSETTCTGQNQPTDSQRHLLGSVETPGGGGDVH</sequence>
<feature type="region of interest" description="Disordered" evidence="1">
    <location>
        <begin position="57"/>
        <end position="87"/>
    </location>
</feature>
<dbReference type="InParanoid" id="A0A1S3IUF7"/>
<gene>
    <name evidence="3" type="primary">LOC106167468</name>
</gene>
<dbReference type="GeneID" id="106167468"/>
<dbReference type="RefSeq" id="XP_013401708.1">
    <property type="nucleotide sequence ID" value="XM_013546254.1"/>
</dbReference>
<keyword evidence="2" id="KW-1185">Reference proteome</keyword>